<evidence type="ECO:0000313" key="1">
    <source>
        <dbReference type="EMBL" id="PFJ32322.1"/>
    </source>
</evidence>
<name>A0A9X6ZQN8_BACTU</name>
<dbReference type="EMBL" id="NUVX01000065">
    <property type="protein sequence ID" value="PFJ32322.1"/>
    <property type="molecule type" value="Genomic_DNA"/>
</dbReference>
<organism evidence="1 2">
    <name type="scientific">Bacillus thuringiensis</name>
    <dbReference type="NCBI Taxonomy" id="1428"/>
    <lineage>
        <taxon>Bacteria</taxon>
        <taxon>Bacillati</taxon>
        <taxon>Bacillota</taxon>
        <taxon>Bacilli</taxon>
        <taxon>Bacillales</taxon>
        <taxon>Bacillaceae</taxon>
        <taxon>Bacillus</taxon>
        <taxon>Bacillus cereus group</taxon>
    </lineage>
</organism>
<proteinExistence type="predicted"/>
<gene>
    <name evidence="1" type="ORF">COJ15_29060</name>
</gene>
<dbReference type="RefSeq" id="WP_098517360.1">
    <property type="nucleotide sequence ID" value="NZ_NUVX01000065.1"/>
</dbReference>
<protein>
    <recommendedName>
        <fullName evidence="3">CpXC domain-containing protein</fullName>
    </recommendedName>
</protein>
<evidence type="ECO:0000313" key="2">
    <source>
        <dbReference type="Proteomes" id="UP000224003"/>
    </source>
</evidence>
<evidence type="ECO:0008006" key="3">
    <source>
        <dbReference type="Google" id="ProtNLM"/>
    </source>
</evidence>
<sequence>MDKTILFSCPNCHARHSTEAWTYKTRKELGLDDIDIEDIVHMNHIERLLKSENEFFCPSCHESTLAKVIYDFENTTIHEIKEKLTNILIHLQQTEEEINLKGLQDEDNSGIQVSFEDGKWHVNTSSLNDNWDSFSTIDEASEYLLKCKVSLFL</sequence>
<comment type="caution">
    <text evidence="1">The sequence shown here is derived from an EMBL/GenBank/DDBJ whole genome shotgun (WGS) entry which is preliminary data.</text>
</comment>
<reference evidence="1 2" key="1">
    <citation type="submission" date="2017-09" db="EMBL/GenBank/DDBJ databases">
        <title>Large-scale bioinformatics analysis of Bacillus genomes uncovers conserved roles of natural products in bacterial physiology.</title>
        <authorList>
            <consortium name="Agbiome Team Llc"/>
            <person name="Bleich R.M."/>
            <person name="Grubbs K.J."/>
            <person name="Santa Maria K.C."/>
            <person name="Allen S.E."/>
            <person name="Farag S."/>
            <person name="Shank E.A."/>
            <person name="Bowers A."/>
        </authorList>
    </citation>
    <scope>NUCLEOTIDE SEQUENCE [LARGE SCALE GENOMIC DNA]</scope>
    <source>
        <strain evidence="1 2">AFS085496</strain>
    </source>
</reference>
<accession>A0A9X6ZQN8</accession>
<dbReference type="AlphaFoldDB" id="A0A9X6ZQN8"/>
<dbReference type="Proteomes" id="UP000224003">
    <property type="component" value="Unassembled WGS sequence"/>
</dbReference>